<keyword evidence="2" id="KW-1185">Reference proteome</keyword>
<proteinExistence type="predicted"/>
<gene>
    <name evidence="1" type="ORF">DRW48_15555</name>
</gene>
<dbReference type="Proteomes" id="UP000252023">
    <property type="component" value="Chromosome"/>
</dbReference>
<name>A0A344PPN3_9RHOB</name>
<protein>
    <recommendedName>
        <fullName evidence="3">Glycosyltransferase family 2 protein</fullName>
    </recommendedName>
</protein>
<evidence type="ECO:0000313" key="2">
    <source>
        <dbReference type="Proteomes" id="UP000252023"/>
    </source>
</evidence>
<organism evidence="1 2">
    <name type="scientific">Paracoccus suum</name>
    <dbReference type="NCBI Taxonomy" id="2259340"/>
    <lineage>
        <taxon>Bacteria</taxon>
        <taxon>Pseudomonadati</taxon>
        <taxon>Pseudomonadota</taxon>
        <taxon>Alphaproteobacteria</taxon>
        <taxon>Rhodobacterales</taxon>
        <taxon>Paracoccaceae</taxon>
        <taxon>Paracoccus</taxon>
    </lineage>
</organism>
<reference evidence="2" key="1">
    <citation type="submission" date="2018-07" db="EMBL/GenBank/DDBJ databases">
        <title>Genome sequencing of Paracoccus sp. SC2-6.</title>
        <authorList>
            <person name="Heo J."/>
            <person name="Kim S.-J."/>
            <person name="Kwon S.-W."/>
        </authorList>
    </citation>
    <scope>NUCLEOTIDE SEQUENCE [LARGE SCALE GENOMIC DNA]</scope>
    <source>
        <strain evidence="2">SC2-6</strain>
    </source>
</reference>
<evidence type="ECO:0000313" key="1">
    <source>
        <dbReference type="EMBL" id="AXC51338.1"/>
    </source>
</evidence>
<sequence>MHDWLASRPAGALARGPIAIILIEDDTEVTSTLRHHLDLGFARILALSPEPLSLDLAPADAARVTNLIWDTRTSGAHVGAVNAIIAAVPTGTWLYYGWNAEYLFYPFSETRRIGEMLAFHAEERRDAMLGFVTDLYPAKNDGFGPAIDREAVMFDRAGYYALQRTDQNGAPASRQMNFHGGLHWRYEEFLPPDRLRIDRVALFRAAPGLTLLPDHRFSDEEYNTYACQWHNNLTCAIASFRVAKALLRNPRSRDAVDSFVWAGSERFDWSSQQLMEAGLMEPGQWF</sequence>
<evidence type="ECO:0008006" key="3">
    <source>
        <dbReference type="Google" id="ProtNLM"/>
    </source>
</evidence>
<dbReference type="AlphaFoldDB" id="A0A344PPN3"/>
<accession>A0A344PPN3</accession>
<dbReference type="EMBL" id="CP030918">
    <property type="protein sequence ID" value="AXC51338.1"/>
    <property type="molecule type" value="Genomic_DNA"/>
</dbReference>
<dbReference type="KEGG" id="pars:DRW48_15555"/>
<dbReference type="Pfam" id="PF13704">
    <property type="entry name" value="Glyco_tranf_2_4"/>
    <property type="match status" value="1"/>
</dbReference>
<dbReference type="OrthoDB" id="7820657at2"/>